<dbReference type="SUPFAM" id="SSF103473">
    <property type="entry name" value="MFS general substrate transporter"/>
    <property type="match status" value="1"/>
</dbReference>
<dbReference type="Gene3D" id="1.20.1250.20">
    <property type="entry name" value="MFS general substrate transporter like domains"/>
    <property type="match status" value="1"/>
</dbReference>
<gene>
    <name evidence="6" type="ORF">VCR5J5_1390008</name>
</gene>
<dbReference type="AlphaFoldDB" id="A0A4V2RVZ1"/>
<comment type="subcellular location">
    <subcellularLocation>
        <location evidence="1">Membrane</location>
        <topology evidence="1">Multi-pass membrane protein</topology>
    </subcellularLocation>
</comment>
<keyword evidence="5" id="KW-0472">Membrane</keyword>
<sequence>MDTVSDSSKAHTTRLIIALCLAQFCISADIATMAIATSALIAEFNSNVEALKVASTIYPLIGASLMLTSGILGLYIGWRRLLICGLVFGVMASISKLYAPSIEWITMVSRTLSGLAGVAILPSSIALVIGHFQPDKRAKVFGLLAASTGLAAAIVPIVSGWMFDNLSWFSGFVATGIFYGVALMCAIGWITPLANQKPKKFDSLGSVLSACSMLFIIFGLLKSPEWGVLHNNSPYDLPVFLSFLSPAIWILIGGITLFAWFIEHEKKFEQKHDSALVPSSWFHNKQFLLGVIILISMYVIFGGLNFTLVAFLQIAIDLSALQTGMIILVFAISLIVFSIITPIAFKQFNEKYISLCAFALCCGAAGLAWLCSSAYEVNRLIYLAMTIFGAGIGMLSSQSLIIITKAVGEKEAERVGGVQATLRNIGIAIGVSVIAGAGQATMEHKIRNQVVSQAQYSHTIQQAVGNSLTIPYITDSQLTQYLFETNIPKSEHSTLLMLNAESRLINFHSSIWLLFLVGLIGIGACSRLAIK</sequence>
<dbReference type="InterPro" id="IPR020846">
    <property type="entry name" value="MFS_dom"/>
</dbReference>
<keyword evidence="2" id="KW-0813">Transport</keyword>
<dbReference type="GO" id="GO:0022857">
    <property type="term" value="F:transmembrane transporter activity"/>
    <property type="evidence" value="ECO:0007669"/>
    <property type="project" value="InterPro"/>
</dbReference>
<evidence type="ECO:0000313" key="7">
    <source>
        <dbReference type="Proteomes" id="UP000049495"/>
    </source>
</evidence>
<comment type="caution">
    <text evidence="6">The sequence shown here is derived from an EMBL/GenBank/DDBJ whole genome shotgun (WGS) entry which is preliminary data.</text>
</comment>
<dbReference type="Gene3D" id="1.20.1720.10">
    <property type="entry name" value="Multidrug resistance protein D"/>
    <property type="match status" value="1"/>
</dbReference>
<evidence type="ECO:0000256" key="3">
    <source>
        <dbReference type="ARBA" id="ARBA00022692"/>
    </source>
</evidence>
<evidence type="ECO:0000313" key="6">
    <source>
        <dbReference type="EMBL" id="CDT05465.1"/>
    </source>
</evidence>
<dbReference type="PANTHER" id="PTHR42718:SF9">
    <property type="entry name" value="MAJOR FACILITATOR SUPERFAMILY MULTIDRUG TRANSPORTER MFSC"/>
    <property type="match status" value="1"/>
</dbReference>
<accession>A0A4V2RVZ1</accession>
<dbReference type="GO" id="GO:0016020">
    <property type="term" value="C:membrane"/>
    <property type="evidence" value="ECO:0007669"/>
    <property type="project" value="UniProtKB-SubCell"/>
</dbReference>
<dbReference type="RefSeq" id="WP_048662633.1">
    <property type="nucleotide sequence ID" value="NZ_AP025477.1"/>
</dbReference>
<proteinExistence type="predicted"/>
<dbReference type="GeneID" id="93902345"/>
<evidence type="ECO:0000256" key="5">
    <source>
        <dbReference type="ARBA" id="ARBA00023136"/>
    </source>
</evidence>
<keyword evidence="3" id="KW-0812">Transmembrane</keyword>
<protein>
    <submittedName>
        <fullName evidence="6">Permease</fullName>
    </submittedName>
</protein>
<dbReference type="InterPro" id="IPR011701">
    <property type="entry name" value="MFS"/>
</dbReference>
<dbReference type="Proteomes" id="UP000049495">
    <property type="component" value="Unassembled WGS sequence"/>
</dbReference>
<name>A0A4V2RVZ1_9VIBR</name>
<dbReference type="Pfam" id="PF07690">
    <property type="entry name" value="MFS_1"/>
    <property type="match status" value="1"/>
</dbReference>
<evidence type="ECO:0000256" key="4">
    <source>
        <dbReference type="ARBA" id="ARBA00022989"/>
    </source>
</evidence>
<dbReference type="PROSITE" id="PS50850">
    <property type="entry name" value="MFS"/>
    <property type="match status" value="1"/>
</dbReference>
<dbReference type="PANTHER" id="PTHR42718">
    <property type="entry name" value="MAJOR FACILITATOR SUPERFAMILY MULTIDRUG TRANSPORTER MFSC"/>
    <property type="match status" value="1"/>
</dbReference>
<reference evidence="7" key="1">
    <citation type="submission" date="2014-06" db="EMBL/GenBank/DDBJ databases">
        <authorList>
            <person name="Le Roux Frederique"/>
        </authorList>
    </citation>
    <scope>NUCLEOTIDE SEQUENCE [LARGE SCALE GENOMIC DNA]</scope>
    <source>
        <strain evidence="7">J5-5</strain>
    </source>
</reference>
<dbReference type="InterPro" id="IPR036259">
    <property type="entry name" value="MFS_trans_sf"/>
</dbReference>
<dbReference type="EMBL" id="CCJV01000045">
    <property type="protein sequence ID" value="CDT05465.1"/>
    <property type="molecule type" value="Genomic_DNA"/>
</dbReference>
<keyword evidence="4" id="KW-1133">Transmembrane helix</keyword>
<organism evidence="6 7">
    <name type="scientific">Vibrio crassostreae</name>
    <dbReference type="NCBI Taxonomy" id="246167"/>
    <lineage>
        <taxon>Bacteria</taxon>
        <taxon>Pseudomonadati</taxon>
        <taxon>Pseudomonadota</taxon>
        <taxon>Gammaproteobacteria</taxon>
        <taxon>Vibrionales</taxon>
        <taxon>Vibrionaceae</taxon>
        <taxon>Vibrio</taxon>
    </lineage>
</organism>
<evidence type="ECO:0000256" key="1">
    <source>
        <dbReference type="ARBA" id="ARBA00004141"/>
    </source>
</evidence>
<evidence type="ECO:0000256" key="2">
    <source>
        <dbReference type="ARBA" id="ARBA00022448"/>
    </source>
</evidence>